<organism evidence="2 3">
    <name type="scientific">Clytia hemisphaerica</name>
    <dbReference type="NCBI Taxonomy" id="252671"/>
    <lineage>
        <taxon>Eukaryota</taxon>
        <taxon>Metazoa</taxon>
        <taxon>Cnidaria</taxon>
        <taxon>Hydrozoa</taxon>
        <taxon>Hydroidolina</taxon>
        <taxon>Leptothecata</taxon>
        <taxon>Obeliida</taxon>
        <taxon>Clytiidae</taxon>
        <taxon>Clytia</taxon>
    </lineage>
</organism>
<dbReference type="InterPro" id="IPR007842">
    <property type="entry name" value="HEPN_dom"/>
</dbReference>
<dbReference type="Gene3D" id="3.30.565.10">
    <property type="entry name" value="Histidine kinase-like ATPase, C-terminal domain"/>
    <property type="match status" value="2"/>
</dbReference>
<dbReference type="OrthoDB" id="1262810at2759"/>
<evidence type="ECO:0000313" key="3">
    <source>
        <dbReference type="Proteomes" id="UP000594262"/>
    </source>
</evidence>
<dbReference type="Gene3D" id="1.20.120.330">
    <property type="entry name" value="Nucleotidyltransferases domain 2"/>
    <property type="match status" value="1"/>
</dbReference>
<dbReference type="RefSeq" id="XP_066931148.1">
    <property type="nucleotide sequence ID" value="XM_067075047.1"/>
</dbReference>
<dbReference type="Proteomes" id="UP000594262">
    <property type="component" value="Unplaced"/>
</dbReference>
<proteinExistence type="predicted"/>
<protein>
    <recommendedName>
        <fullName evidence="1">HEPN domain-containing protein</fullName>
    </recommendedName>
</protein>
<accession>A0A7M5WTY6</accession>
<dbReference type="InterPro" id="IPR036890">
    <property type="entry name" value="HATPase_C_sf"/>
</dbReference>
<dbReference type="PANTHER" id="PTHR46919:SF2">
    <property type="entry name" value="SACSIN"/>
    <property type="match status" value="1"/>
</dbReference>
<dbReference type="PROSITE" id="PS50910">
    <property type="entry name" value="HEPN"/>
    <property type="match status" value="1"/>
</dbReference>
<evidence type="ECO:0000259" key="1">
    <source>
        <dbReference type="PROSITE" id="PS50910"/>
    </source>
</evidence>
<dbReference type="InterPro" id="IPR058210">
    <property type="entry name" value="SACS/Nov_dom"/>
</dbReference>
<dbReference type="SMART" id="SM00748">
    <property type="entry name" value="HEPN"/>
    <property type="match status" value="1"/>
</dbReference>
<dbReference type="SUPFAM" id="SSF55874">
    <property type="entry name" value="ATPase domain of HSP90 chaperone/DNA topoisomerase II/histidine kinase"/>
    <property type="match status" value="3"/>
</dbReference>
<sequence>MSVAKTFIRKSLCEEIKSILQTYPDDGQIFKEIIQNAEDAGATEVVFIYDKNELHTSKEYHCPKLTDFQGPSLYSYNNAKFTDSDWEGILKLGTSNKVKDALKVGRFGLGFKSVFHLTDLPVVISDGVTVLMDPMKKVFNSEVIEYDMTKTENIALVQNKGDFEPFKRLPKKYWDVGVSNGSLFRFPLRKTESELSTRCYSNEMRFQKLIDKFLDEAFLSLIFLKNIKTMKFFIIDNGSKEVEEIYSLDGNNTVETKPFTDQIKQNVKEKQFEKTEKLNRHLKLNQMWKGNLRSYSYAISEHFGYSGSDDDFKAMMHDEELSYIPLLSVALPLDDSDPGGHVFSALPLPLHTPKMTGMPVHINGFFALLQDRKDLKWKTLTEGGSSNDKTVNWNSCLITELAPVVYADLMTFLVTDFSSAQVYKAWPCIDAVDQRWHIFLEKFYKNMLSIKFIYLENVKDFALLTNVHLINAESFSSCQQKSLISDFTLTNLKVAEVPISILKCFERHNLLWLDSTTLIKLIMQNQQQYHTLPIDDKAMLLEFAIKSTNDWQQIYQTPLLPLVNGSHISLSTTSTYLVENEDFMKILPSKEHLLDFNIFKQSQSLLDSFKEWICDRNNVSNVMVVDSFEKLCKAIIILQPQEWRNEQTIKWPSPNILSDWNVLLLKEIRYNWNHLSLLEGVPLILTTNQYQSFLWKLSKQCQPILNSNLSEQMKAFLNSCGVHFVNEEMLQKDDLYYLKEKGFILEATEQKIINLIERQHQQGINIQTCLENHQSEELFCELISGLSKCENIPQLFFTLPIFKVHNSTIFVNSQQCNIIDRKNISESWTSKMFPLVCKDQVKDSLIKSMKLRELNFVDVCHKMLDYNNLIPDPAEFYDEILKKAQSENMILPAHFIHKLAPVLTLRTNGDGPRVSISSLFQPTNILKDAFQAENRFPAPDYSIEILTQLLPKSEKNVSLQDLMISITLIANNTSLLNQSTLFKKVNAILKLGNANNLNLPSNINWIPTAKKPSDYPTSLKWLDETLSSPALTFSFDDRFYIGASHYMVHEQLNQSFLQCYQKHLRKPTVAELLQNLQIVESSYDSDEKGAFKKIIFTVYEELSKQANQILPYRQMLHHLWQGDRFVPISKIKLCDMAIDLTPYYFDLPKEIPQTFVSKVVSRIIDDQNSFQLCIDVLKQISVNNNASANENYAADFQLSIKLVHYLVENHLDECLTDKSQLMVPVEGSGLKLCPANDCYSIDKVQSTKYTSTVSSNNIIHSDLGQDVAAALKVPSLISKVLGGRKSRFFKACGQTEPLTLRLKRLLDEYRDGLAIIKELVQNADDAGAHTVKLLYDRRVNGDKRDLLVDQGMKDWQGPALWIYNDKMFTEEDFENITKLNAGTKEYDTKKIGKFGLGFNSVYHLTDVPSFLSGDSIVIFDPHTTYLGDALESKDVPGIRIPLSENIKELSSFRHQFEVFDSIFGAKFDFDSEVPFTHYEGTLFRLPFRRQETVEKSDIKKLEYSDSEMNKLFENLKSSLHDLILFTEKVKHVEVWEKKGDGLTTKLFEVNKKTINGGSNIIELANQQLSSLQQNPHQPICDNSNNLTTISSIDVHYGEQLVSSTNWLISSSIGGPQTFNYALQNKGHLPCGGVALPFTVQNNQKTIKEHNGKLYCFLPLPIKSHLSVHLNAAFDVTKNRQNLETSSSDDKSYSKNNKHWNELLSMDLGKAFYNLVTVLPQHFPQLTIDEWMSQILPDEQMLAHNMHSELLVKDFLVKLLNKQDQHKVIPTPGGWKPWNSILNLDQEFDNDNIIPDAIKFVNLVNSGKQCVLLPNKFCKLLDRFGFTEDLKQVTINKEKLFTMFLTSLRENRELDQEIRMKLLDYLLQSKPIGPLEEMIKNTQCIPTKPNNKFVFPKELVKEKSKASKIYTIDDEVFANVSKQHNDYLTQLGMQTHKLPWSMLIERARSVVNLSKSSNTSASERLSALLMLIGECGQPSANDLQQLRDLPFIESLSQPKNRQFLPWFTSETNFAKPSQMFSNELSDVVSCTSLVSKNALPANISSIVKSESDFSTDIIVSQLKHLVTEYKRKGMLSQNMSDVLHQIYFHLPKVYNPYPQLKDIACIRTSEDHLAKPSDVFFEIEAPIPGHLHRVHPELQRRNWMNLMISFGVQQVCTPQNFINLFEMIHQNDWTLSKQATKAIIHGVIPYLHGMNYDISPEELYLPDDNGKMYPVHELCYREDIEWLPDDENVKYLHSEFPWKFNKYLHIKSLRADLMIRHPEASELWGSWCEFGQKEPLTTRIKNLLSGYSHTQDIFKEMFQNADDAGATEIEFILDRRNHNKTKVFSEKWKPLQGPAFLVCNNGKFTARDLKGIQNLGTGSKREDPLTTGKYGVGFNAVYSITDCPVLLTHVEEFDDVLCIFDPNRLYAEGATEQKPGRMMKSARRLLQKYPDVMSSLLLNEIDTSGKTLFRFPLRNEDMSKTSEISNSSISADKVNSLMYEIKSRANDILLFLKNISSVKFTIITQDGKFMEERFTVHNIDVSISEFQKFKDYQRNFPSKLTSIEQLEKCREMLIRRLCVQHWRGKKLFDSFHWEVIEQCGFSDIELKDDLKRQVKKQQLKLVPKGGIAKLLENDKCVHCKDLEKKPPHQSSTGEKKVADTGVFCTLPIPCETGFPAIVNGSFILEYETRRNLKTSSELDKSWNNSILEGCVLPCYIKFILRRVEEISGQHEKQENTEGIIRKFYENFPHCQSMKDDYWKGLTKKFYTALYQKNSSVLLVNKNGEIIPCAPQEDFIVYPREEIPSYTPSFSANSFSSTTIPTKTAPNLLTVMKAVLLHTDTIPFHVENNFKQIELPLTVASPALIRDVLVTLASQILPTDAPVHIKDTLFGDTSNLITLLDYCVKDCVNDSNSQKQEDEKPPKVRLDGLPLCLLANDHLTTFSVQDAKFCTQYFDFFPREKPIFVHGKVFSVTRQKPLLDKSCFKYFDLEAFHDMLNRNFDEEGLKSLSEPILLSNTNLKQHWVKRFWQFIGTLKSHCDQDERELNLDIVRDWSLLLVQKDEYGAHYLMPIRERKHALNFRKDPINPLNNILKRIGVFQPAMAVVQVSKELQRIEDLYKDDIRDWLFGQVSDPNDVINAMYLVKSLSRYDLDTDEAEIILTYLTQHLKMYGEQIKCIPRLKSLQIFEKFNKQLTSIENAEVIMLPSGIPHEGLQHVQDMKSCVLLKHNSSHLDLFKFLGINCMEWHEFYYSYILPCTNHFSNQEMESHLVHLRIQISYLSKEGKQKIWNLIQKLKEMKLFPNKHGQKTLCKDMYRPTERIFAAMLPDECFPAEQYRGGDWMHFLVELGLVDELNRDLFLRFARELSTADDFKKVETVSELLCDRLSYNEEEFQCSFFLRQLSNINFLIPHKVLEAFEKIHCSRNSQVDRICFRDSCFHSLEKLIWTSKFLLPQYSTNPIWRKPKLMEKLGIVTKDTVSTDFVLTHFKHILNKDNNFKQVTSTYKEIKEQYCKTYVNVLEEFYDSDHLVKSKEMLEDLSCVVVFAGKGLEVPSKSITGQESTIYPYLNTVPVTFGKYFDNLTEIGCSKEVNVSHLVNVLKDIYEGSDSNPLGPNELEDSKKAVCYLSSKIMTDTKNSIEDNLYLPTVSFVNKGSVRMILSTDALFVDDTHMEERLKKFHEPLLMFSYGKELDSEETTNKRLMTNLQKCRRPKVLSESIVEKLTEESENKGSITVSSSHISKELKRRIKHPIFIHCIERLFRFENLDVSSVVQSLANVQVTVRPSIETNLLYQEIVIPDSQMTKKISMRIHDDSLQIYFSLDAIPDRKLESDIAEGFLMALSNKLTDKKSILALPLLLSEDISSLPGVLDERNITRGSEDSDFKKLGNTPIPGEPVPAELHQLLRQDFSSFEIDEYVAVQQTDSDEPHFYYAIFRRDDYNPNETSRIYGLQLGEEEDEITDVPSYMVFKFERSFVKATQGDDVASDFSVDFAGKSLEDIKQEIKKIFENMIGKDKKTQKLILKRLYLAWHPDKHSDETKDLATEVFKYIQHLLQKLKSGENFDVDTDQWNQYASSWRNYYRGYRSRYRSWGGCHYSSGYNVPPPTFQPNNPQPGEARRWWRQANHDVNAAREINVHHEWACYIAHQAAEKALKAAIYLKNYQRLMSHDLDILSMQYSPCSEWASQLQSLVGRAERMRYPDNWSAPIIPHSQYDADKARRAIEYARKIVDHVGNIVNR</sequence>
<keyword evidence="3" id="KW-1185">Reference proteome</keyword>
<dbReference type="Pfam" id="PF05168">
    <property type="entry name" value="HEPN"/>
    <property type="match status" value="1"/>
</dbReference>
<evidence type="ECO:0000313" key="2">
    <source>
        <dbReference type="EnsemblMetazoa" id="CLYHEMP013038.1"/>
    </source>
</evidence>
<dbReference type="SUPFAM" id="SSF81593">
    <property type="entry name" value="Nucleotidyltransferase substrate binding subunit/domain"/>
    <property type="match status" value="1"/>
</dbReference>
<dbReference type="GeneID" id="136818810"/>
<name>A0A7M5WTY6_9CNID</name>
<feature type="domain" description="HEPN" evidence="1">
    <location>
        <begin position="4098"/>
        <end position="4207"/>
    </location>
</feature>
<dbReference type="Gene3D" id="1.10.287.110">
    <property type="entry name" value="DnaJ domain"/>
    <property type="match status" value="1"/>
</dbReference>
<dbReference type="PANTHER" id="PTHR46919">
    <property type="entry name" value="ZINC FINGER, C3HC4 TYPE (RING FINGER) FAMILY PROTEIN"/>
    <property type="match status" value="1"/>
</dbReference>
<reference evidence="2" key="1">
    <citation type="submission" date="2021-01" db="UniProtKB">
        <authorList>
            <consortium name="EnsemblMetazoa"/>
        </authorList>
    </citation>
    <scope>IDENTIFICATION</scope>
</reference>
<dbReference type="EnsemblMetazoa" id="CLYHEMT013038.1">
    <property type="protein sequence ID" value="CLYHEMP013038.1"/>
    <property type="gene ID" value="CLYHEMG013038"/>
</dbReference>
<dbReference type="InterPro" id="IPR036869">
    <property type="entry name" value="J_dom_sf"/>
</dbReference>
<dbReference type="NCBIfam" id="NF047352">
    <property type="entry name" value="P_loop_sacsin"/>
    <property type="match status" value="3"/>
</dbReference>
<dbReference type="Pfam" id="PF25794">
    <property type="entry name" value="SACS"/>
    <property type="match status" value="3"/>
</dbReference>